<name>A0A3E1NY00_9BACT</name>
<keyword evidence="1" id="KW-0732">Signal</keyword>
<evidence type="ECO:0000256" key="1">
    <source>
        <dbReference type="SAM" id="SignalP"/>
    </source>
</evidence>
<evidence type="ECO:0008006" key="4">
    <source>
        <dbReference type="Google" id="ProtNLM"/>
    </source>
</evidence>
<keyword evidence="3" id="KW-1185">Reference proteome</keyword>
<evidence type="ECO:0000313" key="2">
    <source>
        <dbReference type="EMBL" id="RFM32782.1"/>
    </source>
</evidence>
<comment type="caution">
    <text evidence="2">The sequence shown here is derived from an EMBL/GenBank/DDBJ whole genome shotgun (WGS) entry which is preliminary data.</text>
</comment>
<proteinExistence type="predicted"/>
<evidence type="ECO:0000313" key="3">
    <source>
        <dbReference type="Proteomes" id="UP000261174"/>
    </source>
</evidence>
<dbReference type="AlphaFoldDB" id="A0A3E1NY00"/>
<organism evidence="2 3">
    <name type="scientific">Chitinophaga silvisoli</name>
    <dbReference type="NCBI Taxonomy" id="2291814"/>
    <lineage>
        <taxon>Bacteria</taxon>
        <taxon>Pseudomonadati</taxon>
        <taxon>Bacteroidota</taxon>
        <taxon>Chitinophagia</taxon>
        <taxon>Chitinophagales</taxon>
        <taxon>Chitinophagaceae</taxon>
        <taxon>Chitinophaga</taxon>
    </lineage>
</organism>
<dbReference type="Proteomes" id="UP000261174">
    <property type="component" value="Unassembled WGS sequence"/>
</dbReference>
<gene>
    <name evidence="2" type="ORF">DXN04_24245</name>
</gene>
<reference evidence="2 3" key="1">
    <citation type="submission" date="2018-08" db="EMBL/GenBank/DDBJ databases">
        <title>Chitinophaga sp. K20C18050901, a novel bacterium isolated from forest soil.</title>
        <authorList>
            <person name="Wang C."/>
        </authorList>
    </citation>
    <scope>NUCLEOTIDE SEQUENCE [LARGE SCALE GENOMIC DNA]</scope>
    <source>
        <strain evidence="2 3">K20C18050901</strain>
    </source>
</reference>
<dbReference type="RefSeq" id="WP_116855972.1">
    <property type="nucleotide sequence ID" value="NZ_QTJV01000009.1"/>
</dbReference>
<dbReference type="Gene3D" id="2.180.10.10">
    <property type="entry name" value="RHS repeat-associated core"/>
    <property type="match status" value="1"/>
</dbReference>
<feature type="chain" id="PRO_5017548788" description="DUF4595 domain-containing protein" evidence="1">
    <location>
        <begin position="23"/>
        <end position="283"/>
    </location>
</feature>
<dbReference type="EMBL" id="QTJV01000009">
    <property type="protein sequence ID" value="RFM32782.1"/>
    <property type="molecule type" value="Genomic_DNA"/>
</dbReference>
<protein>
    <recommendedName>
        <fullName evidence="4">DUF4595 domain-containing protein</fullName>
    </recommendedName>
</protein>
<accession>A0A3E1NY00</accession>
<feature type="signal peptide" evidence="1">
    <location>
        <begin position="1"/>
        <end position="22"/>
    </location>
</feature>
<sequence>MYARKTLIAIAIFLGVCTGAQAQFYYLDILNTKATEESQANYKKAKVVSQVVASFDAEGRKTDYDFRSERDFSDNYRQLVTVTASIATGRSIMRTYFNTKGHLTKIIDSTRSIITTTIYTYDKYDSSHNIKEIYVKTEDPKNKYTVSETRRYVYDSLNRPTRMIHFRGEKLEDSTTVKFVLDSAGHVVEEQETGKGKIYYKYNDQGLLTDIYRYYPSKQKMLPDYVFDYDAKNRIGATTTVNVQTGDYIIYRNTYNEMDLLDGQDVYGRQKVQVGVVRYKYKF</sequence>
<dbReference type="OrthoDB" id="680586at2"/>